<accession>A0A4Q4ZAR3</accession>
<dbReference type="RefSeq" id="WP_134718783.1">
    <property type="nucleotide sequence ID" value="NZ_SDKM01000022.1"/>
</dbReference>
<keyword evidence="3" id="KW-1185">Reference proteome</keyword>
<protein>
    <submittedName>
        <fullName evidence="2">Uncharacterized protein</fullName>
    </submittedName>
</protein>
<sequence length="69" mass="7959">MTAQPHQPEPWRPPRRRHPRRRPDPARITGDPKPSGAPRLQMKYDTADGLDADDVAAIIGRWRAHDWTD</sequence>
<dbReference type="Proteomes" id="UP000295198">
    <property type="component" value="Unassembled WGS sequence"/>
</dbReference>
<dbReference type="AlphaFoldDB" id="A0A4Q4ZAR3"/>
<gene>
    <name evidence="2" type="ORF">EKO23_15235</name>
</gene>
<dbReference type="EMBL" id="SDKM01000022">
    <property type="protein sequence ID" value="RYP84615.1"/>
    <property type="molecule type" value="Genomic_DNA"/>
</dbReference>
<feature type="region of interest" description="Disordered" evidence="1">
    <location>
        <begin position="1"/>
        <end position="40"/>
    </location>
</feature>
<evidence type="ECO:0000313" key="3">
    <source>
        <dbReference type="Proteomes" id="UP000295198"/>
    </source>
</evidence>
<organism evidence="2 3">
    <name type="scientific">Nocardioides guangzhouensis</name>
    <dbReference type="NCBI Taxonomy" id="2497878"/>
    <lineage>
        <taxon>Bacteria</taxon>
        <taxon>Bacillati</taxon>
        <taxon>Actinomycetota</taxon>
        <taxon>Actinomycetes</taxon>
        <taxon>Propionibacteriales</taxon>
        <taxon>Nocardioidaceae</taxon>
        <taxon>Nocardioides</taxon>
    </lineage>
</organism>
<reference evidence="2 3" key="1">
    <citation type="submission" date="2019-01" db="EMBL/GenBank/DDBJ databases">
        <title>Nocardioides guangzhouensis sp. nov., an actinobacterium isolated from soil.</title>
        <authorList>
            <person name="Fu Y."/>
            <person name="Cai Y."/>
            <person name="Lin Z."/>
            <person name="Chen P."/>
        </authorList>
    </citation>
    <scope>NUCLEOTIDE SEQUENCE [LARGE SCALE GENOMIC DNA]</scope>
    <source>
        <strain evidence="2 3">130</strain>
    </source>
</reference>
<proteinExistence type="predicted"/>
<evidence type="ECO:0000256" key="1">
    <source>
        <dbReference type="SAM" id="MobiDB-lite"/>
    </source>
</evidence>
<comment type="caution">
    <text evidence="2">The sequence shown here is derived from an EMBL/GenBank/DDBJ whole genome shotgun (WGS) entry which is preliminary data.</text>
</comment>
<name>A0A4Q4ZAR3_9ACTN</name>
<evidence type="ECO:0000313" key="2">
    <source>
        <dbReference type="EMBL" id="RYP84615.1"/>
    </source>
</evidence>